<dbReference type="PANTHER" id="PTHR36206:SF12">
    <property type="entry name" value="ASPERCRYPTIN BIOSYNTHESIS CLUSTER-SPECIFIC TRANSCRIPTION REGULATOR ATNN-RELATED"/>
    <property type="match status" value="1"/>
</dbReference>
<dbReference type="Gene3D" id="4.10.240.10">
    <property type="entry name" value="Zn(2)-C6 fungal-type DNA-binding domain"/>
    <property type="match status" value="1"/>
</dbReference>
<reference evidence="10" key="1">
    <citation type="submission" date="2016-02" db="EMBL/GenBank/DDBJ databases">
        <title>Draft genome sequence of Microdochium bolleyi, a fungal endophyte of beachgrass.</title>
        <authorList>
            <consortium name="DOE Joint Genome Institute"/>
            <person name="David A.S."/>
            <person name="May G."/>
            <person name="Haridas S."/>
            <person name="Lim J."/>
            <person name="Wang M."/>
            <person name="Labutti K."/>
            <person name="Lipzen A."/>
            <person name="Barry K."/>
            <person name="Grigoriev I.V."/>
        </authorList>
    </citation>
    <scope>NUCLEOTIDE SEQUENCE [LARGE SCALE GENOMIC DNA]</scope>
    <source>
        <strain evidence="10">J235TASD1</strain>
    </source>
</reference>
<dbReference type="STRING" id="196109.A0A136IXZ2"/>
<feature type="domain" description="Zn(2)-C6 fungal-type" evidence="8">
    <location>
        <begin position="21"/>
        <end position="49"/>
    </location>
</feature>
<keyword evidence="5" id="KW-0804">Transcription</keyword>
<keyword evidence="4" id="KW-0238">DNA-binding</keyword>
<dbReference type="OrthoDB" id="3145928at2759"/>
<accession>A0A136IXZ2</accession>
<dbReference type="EMBL" id="KQ964254">
    <property type="protein sequence ID" value="KXJ89860.1"/>
    <property type="molecule type" value="Genomic_DNA"/>
</dbReference>
<evidence type="ECO:0000256" key="6">
    <source>
        <dbReference type="ARBA" id="ARBA00023242"/>
    </source>
</evidence>
<dbReference type="AlphaFoldDB" id="A0A136IXZ2"/>
<evidence type="ECO:0000313" key="9">
    <source>
        <dbReference type="EMBL" id="KXJ89860.1"/>
    </source>
</evidence>
<evidence type="ECO:0000256" key="1">
    <source>
        <dbReference type="ARBA" id="ARBA00022723"/>
    </source>
</evidence>
<dbReference type="InterPro" id="IPR036864">
    <property type="entry name" value="Zn2-C6_fun-type_DNA-bd_sf"/>
</dbReference>
<evidence type="ECO:0000256" key="3">
    <source>
        <dbReference type="ARBA" id="ARBA00023015"/>
    </source>
</evidence>
<dbReference type="InterPro" id="IPR052360">
    <property type="entry name" value="Transcr_Regulatory_Proteins"/>
</dbReference>
<dbReference type="GO" id="GO:0003677">
    <property type="term" value="F:DNA binding"/>
    <property type="evidence" value="ECO:0007669"/>
    <property type="project" value="UniProtKB-KW"/>
</dbReference>
<dbReference type="Pfam" id="PF00172">
    <property type="entry name" value="Zn_clus"/>
    <property type="match status" value="1"/>
</dbReference>
<dbReference type="InParanoid" id="A0A136IXZ2"/>
<organism evidence="9 10">
    <name type="scientific">Microdochium bolleyi</name>
    <dbReference type="NCBI Taxonomy" id="196109"/>
    <lineage>
        <taxon>Eukaryota</taxon>
        <taxon>Fungi</taxon>
        <taxon>Dikarya</taxon>
        <taxon>Ascomycota</taxon>
        <taxon>Pezizomycotina</taxon>
        <taxon>Sordariomycetes</taxon>
        <taxon>Xylariomycetidae</taxon>
        <taxon>Xylariales</taxon>
        <taxon>Microdochiaceae</taxon>
        <taxon>Microdochium</taxon>
    </lineage>
</organism>
<dbReference type="Pfam" id="PF11951">
    <property type="entry name" value="Fungal_trans_2"/>
    <property type="match status" value="1"/>
</dbReference>
<gene>
    <name evidence="9" type="ORF">Micbo1qcDRAFT_184491</name>
</gene>
<dbReference type="PROSITE" id="PS50048">
    <property type="entry name" value="ZN2_CY6_FUNGAL_2"/>
    <property type="match status" value="1"/>
</dbReference>
<dbReference type="CDD" id="cd00067">
    <property type="entry name" value="GAL4"/>
    <property type="match status" value="1"/>
</dbReference>
<feature type="compositionally biased region" description="Low complexity" evidence="7">
    <location>
        <begin position="65"/>
        <end position="91"/>
    </location>
</feature>
<keyword evidence="6" id="KW-0539">Nucleus</keyword>
<evidence type="ECO:0000256" key="4">
    <source>
        <dbReference type="ARBA" id="ARBA00023125"/>
    </source>
</evidence>
<protein>
    <recommendedName>
        <fullName evidence="8">Zn(2)-C6 fungal-type domain-containing protein</fullName>
    </recommendedName>
</protein>
<dbReference type="GO" id="GO:0008270">
    <property type="term" value="F:zinc ion binding"/>
    <property type="evidence" value="ECO:0007669"/>
    <property type="project" value="InterPro"/>
</dbReference>
<proteinExistence type="predicted"/>
<evidence type="ECO:0000256" key="7">
    <source>
        <dbReference type="SAM" id="MobiDB-lite"/>
    </source>
</evidence>
<evidence type="ECO:0000256" key="5">
    <source>
        <dbReference type="ARBA" id="ARBA00023163"/>
    </source>
</evidence>
<sequence>MTDPAPAKPRVRAFSHRTRAGCLTCKTRRKKCDEQRPICNRCKVGGFICDGYEADGAARKERKPSPLTSASSSSCSPPSSSSSSSPSASGRSLPILVKKSRALAPLKPAPLRPAPAASALASAVTVPAVRGPLLPGDARDTQYYVWFFTNTVGDLVMSHSFSTAFWHKMFQPSSQNAACVRHAVVALGAIHWQASLDRFALQHYNQAISSLVKARDTTNDMVTTVTCCFLFVLLESLRGEYGEALRHLEAGMTILAEHRPTTALPNRDVQELASMFHAIGSQVALFAETRIFPDISRFQAPMKKYKRRTNELRDLDEAEDVLNAFDDLINIITIDLEQDWDNPDSECNRQWEAMRISIQDWYEQFNALVDRMLRDGEYDNNIQKITNLKVQYKMWELLMEVGAECDGAGCPDSSYSTDNSEVGPTPEPPAMDAAECSALLDEVDKLWYDSDAPRFALRTDLLTAIFQLYVFCLDEAVRLRIINMLRARRRRQIIWDSAALADFLERDMAQRRCGARLDRWPDLGPSPSADALVVFRPKKRHHDVLPIWFSQMLPSLLICAVRTYPS</sequence>
<keyword evidence="10" id="KW-1185">Reference proteome</keyword>
<name>A0A136IXZ2_9PEZI</name>
<evidence type="ECO:0000256" key="2">
    <source>
        <dbReference type="ARBA" id="ARBA00022833"/>
    </source>
</evidence>
<keyword evidence="1" id="KW-0479">Metal-binding</keyword>
<dbReference type="PROSITE" id="PS00463">
    <property type="entry name" value="ZN2_CY6_FUNGAL_1"/>
    <property type="match status" value="1"/>
</dbReference>
<dbReference type="InterPro" id="IPR021858">
    <property type="entry name" value="Fun_TF"/>
</dbReference>
<keyword evidence="2" id="KW-0862">Zinc</keyword>
<evidence type="ECO:0000313" key="10">
    <source>
        <dbReference type="Proteomes" id="UP000070501"/>
    </source>
</evidence>
<dbReference type="SMART" id="SM00066">
    <property type="entry name" value="GAL4"/>
    <property type="match status" value="1"/>
</dbReference>
<dbReference type="InterPro" id="IPR001138">
    <property type="entry name" value="Zn2Cys6_DnaBD"/>
</dbReference>
<keyword evidence="3" id="KW-0805">Transcription regulation</keyword>
<dbReference type="PANTHER" id="PTHR36206">
    <property type="entry name" value="ASPERCRYPTIN BIOSYNTHESIS CLUSTER-SPECIFIC TRANSCRIPTION REGULATOR ATNN-RELATED"/>
    <property type="match status" value="1"/>
</dbReference>
<dbReference type="SUPFAM" id="SSF57701">
    <property type="entry name" value="Zn2/Cys6 DNA-binding domain"/>
    <property type="match status" value="1"/>
</dbReference>
<evidence type="ECO:0000259" key="8">
    <source>
        <dbReference type="PROSITE" id="PS50048"/>
    </source>
</evidence>
<feature type="region of interest" description="Disordered" evidence="7">
    <location>
        <begin position="60"/>
        <end position="91"/>
    </location>
</feature>
<dbReference type="Proteomes" id="UP000070501">
    <property type="component" value="Unassembled WGS sequence"/>
</dbReference>
<dbReference type="GO" id="GO:0000981">
    <property type="term" value="F:DNA-binding transcription factor activity, RNA polymerase II-specific"/>
    <property type="evidence" value="ECO:0007669"/>
    <property type="project" value="InterPro"/>
</dbReference>